<dbReference type="GO" id="GO:0005524">
    <property type="term" value="F:ATP binding"/>
    <property type="evidence" value="ECO:0007669"/>
    <property type="project" value="UniProtKB-UniRule"/>
</dbReference>
<evidence type="ECO:0000256" key="1">
    <source>
        <dbReference type="ARBA" id="ARBA00004479"/>
    </source>
</evidence>
<evidence type="ECO:0000259" key="16">
    <source>
        <dbReference type="PROSITE" id="PS50026"/>
    </source>
</evidence>
<comment type="caution">
    <text evidence="13">Lacks conserved residue(s) required for the propagation of feature annotation.</text>
</comment>
<organism evidence="17 18">
    <name type="scientific">Corymbia citriodora subsp. variegata</name>
    <dbReference type="NCBI Taxonomy" id="360336"/>
    <lineage>
        <taxon>Eukaryota</taxon>
        <taxon>Viridiplantae</taxon>
        <taxon>Streptophyta</taxon>
        <taxon>Embryophyta</taxon>
        <taxon>Tracheophyta</taxon>
        <taxon>Spermatophyta</taxon>
        <taxon>Magnoliopsida</taxon>
        <taxon>eudicotyledons</taxon>
        <taxon>Gunneridae</taxon>
        <taxon>Pentapetalae</taxon>
        <taxon>rosids</taxon>
        <taxon>malvids</taxon>
        <taxon>Myrtales</taxon>
        <taxon>Myrtaceae</taxon>
        <taxon>Myrtoideae</taxon>
        <taxon>Eucalypteae</taxon>
        <taxon>Corymbia</taxon>
    </lineage>
</organism>
<gene>
    <name evidence="17" type="ORF">BT93_L0247</name>
</gene>
<dbReference type="AlphaFoldDB" id="A0A8T0CV07"/>
<dbReference type="PROSITE" id="PS50026">
    <property type="entry name" value="EGF_3"/>
    <property type="match status" value="1"/>
</dbReference>
<evidence type="ECO:0000256" key="12">
    <source>
        <dbReference type="ARBA" id="ARBA00023180"/>
    </source>
</evidence>
<dbReference type="Pfam" id="PF08488">
    <property type="entry name" value="WAK"/>
    <property type="match status" value="1"/>
</dbReference>
<dbReference type="PANTHER" id="PTHR27005:SF315">
    <property type="entry name" value="PROTEIN KINASE DOMAIN-CONTAINING PROTEIN"/>
    <property type="match status" value="1"/>
</dbReference>
<dbReference type="PROSITE" id="PS50011">
    <property type="entry name" value="PROTEIN_KINASE_DOM"/>
    <property type="match status" value="1"/>
</dbReference>
<feature type="domain" description="EGF-like" evidence="16">
    <location>
        <begin position="144"/>
        <end position="191"/>
    </location>
</feature>
<dbReference type="CDD" id="cd00054">
    <property type="entry name" value="EGF_CA"/>
    <property type="match status" value="1"/>
</dbReference>
<evidence type="ECO:0000313" key="18">
    <source>
        <dbReference type="Proteomes" id="UP000806378"/>
    </source>
</evidence>
<comment type="subcellular location">
    <subcellularLocation>
        <location evidence="1">Membrane</location>
        <topology evidence="1">Single-pass type I membrane protein</topology>
    </subcellularLocation>
</comment>
<comment type="caution">
    <text evidence="17">The sequence shown here is derived from an EMBL/GenBank/DDBJ whole genome shotgun (WGS) entry which is preliminary data.</text>
</comment>
<keyword evidence="8 14" id="KW-0067">ATP-binding</keyword>
<evidence type="ECO:0000256" key="10">
    <source>
        <dbReference type="ARBA" id="ARBA00023136"/>
    </source>
</evidence>
<dbReference type="PANTHER" id="PTHR27005">
    <property type="entry name" value="WALL-ASSOCIATED RECEPTOR KINASE-LIKE 21"/>
    <property type="match status" value="1"/>
</dbReference>
<dbReference type="Proteomes" id="UP000806378">
    <property type="component" value="Unassembled WGS sequence"/>
</dbReference>
<feature type="disulfide bond" evidence="13">
    <location>
        <begin position="159"/>
        <end position="176"/>
    </location>
</feature>
<accession>A0A8T0CV07</accession>
<evidence type="ECO:0000256" key="5">
    <source>
        <dbReference type="ARBA" id="ARBA00022729"/>
    </source>
</evidence>
<dbReference type="GO" id="GO:0005886">
    <property type="term" value="C:plasma membrane"/>
    <property type="evidence" value="ECO:0007669"/>
    <property type="project" value="TreeGrafter"/>
</dbReference>
<evidence type="ECO:0000256" key="6">
    <source>
        <dbReference type="ARBA" id="ARBA00022741"/>
    </source>
</evidence>
<dbReference type="InterPro" id="IPR045274">
    <property type="entry name" value="WAK-like"/>
</dbReference>
<keyword evidence="12" id="KW-0325">Glycoprotein</keyword>
<dbReference type="Gene3D" id="3.30.200.20">
    <property type="entry name" value="Phosphorylase Kinase, domain 1"/>
    <property type="match status" value="1"/>
</dbReference>
<dbReference type="GO" id="GO:0007166">
    <property type="term" value="P:cell surface receptor signaling pathway"/>
    <property type="evidence" value="ECO:0007669"/>
    <property type="project" value="InterPro"/>
</dbReference>
<name>A0A8T0CV07_CORYI</name>
<keyword evidence="7" id="KW-0418">Kinase</keyword>
<keyword evidence="10" id="KW-0472">Membrane</keyword>
<evidence type="ECO:0000256" key="2">
    <source>
        <dbReference type="ARBA" id="ARBA00022527"/>
    </source>
</evidence>
<evidence type="ECO:0000256" key="13">
    <source>
        <dbReference type="PROSITE-ProRule" id="PRU00076"/>
    </source>
</evidence>
<dbReference type="InterPro" id="IPR011009">
    <property type="entry name" value="Kinase-like_dom_sf"/>
</dbReference>
<dbReference type="InterPro" id="IPR009030">
    <property type="entry name" value="Growth_fac_rcpt_cys_sf"/>
</dbReference>
<evidence type="ECO:0000256" key="9">
    <source>
        <dbReference type="ARBA" id="ARBA00022989"/>
    </source>
</evidence>
<evidence type="ECO:0000256" key="4">
    <source>
        <dbReference type="ARBA" id="ARBA00022692"/>
    </source>
</evidence>
<keyword evidence="5" id="KW-0732">Signal</keyword>
<evidence type="ECO:0000256" key="11">
    <source>
        <dbReference type="ARBA" id="ARBA00023157"/>
    </source>
</evidence>
<sequence length="587" mass="65196">MKDGSLANKSHDLVIDLSPYPQYRLSYTRNNLTILGCDTYVLMIDEDEMFWSGCISYCSNQVDFTEENACSGHGCCQASIPKGLKTLRISLSSIDGRALVWQFNLCGVAFVVDRKSFNISNRTLPSFSNVGKRAALVLDWMVEWDVTCDHAMSKSGYACGNNANCSNFADGPGYRCFCKPGYTGNPYDRFECQEINECDDPQKYPCGGKCQNQRGSSNCDYPSGMHGHGEGTHRQDYRLYIALGGAELAKATENYDDSNKLGKGGFGSVYRARIKGGTLVAVKKPKDVHKSLMKGDFQHKLKIVMQINHKNVVKLEGICLETRIPLLVYEYISNGTLFQHIHLNASTILKSWKNQLKIAAEVALALECMHSYTESPIIHGNIKSANILLDQDYSVKISDFGTSVLISPEHSQIIATETEDPLDYIDPEYLTTGNLTIKSDVYSFGVVLMELLTKKKPSSSVTRSEETINIIPCFISSVEDKTLSAIINYEVASEDEIKRVERVAEIAVKCLDQIGANRPAMKEVAQQLARINPSPTVEEKIEENKCKLDVEIHPSAKLSLTGEVSQQGTEFLHRNLYSYGNTCSNCP</sequence>
<keyword evidence="11 13" id="KW-1015">Disulfide bond</keyword>
<feature type="domain" description="Protein kinase" evidence="15">
    <location>
        <begin position="255"/>
        <end position="537"/>
    </location>
</feature>
<dbReference type="Gramene" id="rna-gnl|WGS:JABURB|Cocit.L0247.1">
    <property type="protein sequence ID" value="cds-KAF7849825.1"/>
    <property type="gene ID" value="gene-BT93_L0247"/>
</dbReference>
<dbReference type="InterPro" id="IPR000742">
    <property type="entry name" value="EGF"/>
</dbReference>
<dbReference type="SUPFAM" id="SSF56112">
    <property type="entry name" value="Protein kinase-like (PK-like)"/>
    <property type="match status" value="1"/>
</dbReference>
<keyword evidence="18" id="KW-1185">Reference proteome</keyword>
<evidence type="ECO:0000256" key="3">
    <source>
        <dbReference type="ARBA" id="ARBA00022679"/>
    </source>
</evidence>
<evidence type="ECO:0008006" key="19">
    <source>
        <dbReference type="Google" id="ProtNLM"/>
    </source>
</evidence>
<evidence type="ECO:0000256" key="8">
    <source>
        <dbReference type="ARBA" id="ARBA00022840"/>
    </source>
</evidence>
<keyword evidence="2" id="KW-0723">Serine/threonine-protein kinase</keyword>
<dbReference type="InterPro" id="IPR000719">
    <property type="entry name" value="Prot_kinase_dom"/>
</dbReference>
<evidence type="ECO:0000313" key="17">
    <source>
        <dbReference type="EMBL" id="KAF7849825.1"/>
    </source>
</evidence>
<dbReference type="FunFam" id="1.10.510.10:FF:000084">
    <property type="entry name" value="Wall-associated receptor kinase 2"/>
    <property type="match status" value="1"/>
</dbReference>
<dbReference type="OrthoDB" id="4062651at2759"/>
<evidence type="ECO:0000256" key="7">
    <source>
        <dbReference type="ARBA" id="ARBA00022777"/>
    </source>
</evidence>
<protein>
    <recommendedName>
        <fullName evidence="19">Protein kinase domain-containing protein</fullName>
    </recommendedName>
</protein>
<reference evidence="17" key="1">
    <citation type="submission" date="2020-05" db="EMBL/GenBank/DDBJ databases">
        <title>WGS assembly of Corymbia citriodora subspecies variegata.</title>
        <authorList>
            <person name="Barry K."/>
            <person name="Hundley H."/>
            <person name="Shu S."/>
            <person name="Jenkins J."/>
            <person name="Grimwood J."/>
            <person name="Baten A."/>
        </authorList>
    </citation>
    <scope>NUCLEOTIDE SEQUENCE</scope>
    <source>
        <strain evidence="17">CV2-018</strain>
    </source>
</reference>
<dbReference type="InterPro" id="IPR001245">
    <property type="entry name" value="Ser-Thr/Tyr_kinase_cat_dom"/>
</dbReference>
<keyword evidence="3" id="KW-0808">Transferase</keyword>
<dbReference type="PROSITE" id="PS00107">
    <property type="entry name" value="PROTEIN_KINASE_ATP"/>
    <property type="match status" value="1"/>
</dbReference>
<dbReference type="SUPFAM" id="SSF57184">
    <property type="entry name" value="Growth factor receptor domain"/>
    <property type="match status" value="1"/>
</dbReference>
<dbReference type="InterPro" id="IPR013695">
    <property type="entry name" value="WAK"/>
</dbReference>
<dbReference type="GO" id="GO:0004674">
    <property type="term" value="F:protein serine/threonine kinase activity"/>
    <property type="evidence" value="ECO:0007669"/>
    <property type="project" value="UniProtKB-KW"/>
</dbReference>
<dbReference type="Gene3D" id="1.10.510.10">
    <property type="entry name" value="Transferase(Phosphotransferase) domain 1"/>
    <property type="match status" value="1"/>
</dbReference>
<keyword evidence="13" id="KW-0245">EGF-like domain</keyword>
<keyword evidence="6 14" id="KW-0547">Nucleotide-binding</keyword>
<dbReference type="InterPro" id="IPR017441">
    <property type="entry name" value="Protein_kinase_ATP_BS"/>
</dbReference>
<keyword evidence="4" id="KW-0812">Transmembrane</keyword>
<dbReference type="Pfam" id="PF07714">
    <property type="entry name" value="PK_Tyr_Ser-Thr"/>
    <property type="match status" value="1"/>
</dbReference>
<proteinExistence type="predicted"/>
<evidence type="ECO:0000256" key="14">
    <source>
        <dbReference type="PROSITE-ProRule" id="PRU10141"/>
    </source>
</evidence>
<feature type="binding site" evidence="14">
    <location>
        <position position="284"/>
    </location>
    <ligand>
        <name>ATP</name>
        <dbReference type="ChEBI" id="CHEBI:30616"/>
    </ligand>
</feature>
<dbReference type="Gene3D" id="2.10.25.10">
    <property type="entry name" value="Laminin"/>
    <property type="match status" value="1"/>
</dbReference>
<evidence type="ECO:0000259" key="15">
    <source>
        <dbReference type="PROSITE" id="PS50011"/>
    </source>
</evidence>
<dbReference type="EMBL" id="MU089697">
    <property type="protein sequence ID" value="KAF7849825.1"/>
    <property type="molecule type" value="Genomic_DNA"/>
</dbReference>
<keyword evidence="9" id="KW-1133">Transmembrane helix</keyword>